<evidence type="ECO:0000256" key="5">
    <source>
        <dbReference type="ARBA" id="ARBA00023163"/>
    </source>
</evidence>
<dbReference type="InterPro" id="IPR036390">
    <property type="entry name" value="WH_DNA-bd_sf"/>
</dbReference>
<dbReference type="SUPFAM" id="SSF46785">
    <property type="entry name" value="Winged helix' DNA-binding domain"/>
    <property type="match status" value="1"/>
</dbReference>
<keyword evidence="2" id="KW-0963">Cytoplasm</keyword>
<dbReference type="RefSeq" id="WP_093474731.1">
    <property type="nucleotide sequence ID" value="NZ_FOUI01000005.1"/>
</dbReference>
<organism evidence="7 8">
    <name type="scientific">Halopseudomonas yangmingensis</name>
    <dbReference type="NCBI Taxonomy" id="1720063"/>
    <lineage>
        <taxon>Bacteria</taxon>
        <taxon>Pseudomonadati</taxon>
        <taxon>Pseudomonadota</taxon>
        <taxon>Gammaproteobacteria</taxon>
        <taxon>Pseudomonadales</taxon>
        <taxon>Pseudomonadaceae</taxon>
        <taxon>Halopseudomonas</taxon>
    </lineage>
</organism>
<evidence type="ECO:0000313" key="8">
    <source>
        <dbReference type="Proteomes" id="UP000243629"/>
    </source>
</evidence>
<sequence>MSSPPHLHLRNQICLALYSAGNALSRAYRPLLEPLDLTYPQYLVMLALWEQDGVSVTRICEHTRLDTGTVTPLLKRLEAKRLLQRARCAEDERRRVISLTDSGRALQARAEDIPLRMACLGVLTPAEGAELKRLSETLYRNLLELEQQRGSAGDIDQEQAD</sequence>
<keyword evidence="8" id="KW-1185">Reference proteome</keyword>
<dbReference type="InterPro" id="IPR000835">
    <property type="entry name" value="HTH_MarR-typ"/>
</dbReference>
<dbReference type="GO" id="GO:0003677">
    <property type="term" value="F:DNA binding"/>
    <property type="evidence" value="ECO:0007669"/>
    <property type="project" value="UniProtKB-KW"/>
</dbReference>
<dbReference type="GO" id="GO:0006950">
    <property type="term" value="P:response to stress"/>
    <property type="evidence" value="ECO:0007669"/>
    <property type="project" value="TreeGrafter"/>
</dbReference>
<protein>
    <submittedName>
        <fullName evidence="7">DNA-binding transcriptional regulator, MarR family</fullName>
    </submittedName>
</protein>
<evidence type="ECO:0000256" key="3">
    <source>
        <dbReference type="ARBA" id="ARBA00023015"/>
    </source>
</evidence>
<feature type="domain" description="HTH marR-type" evidence="6">
    <location>
        <begin position="10"/>
        <end position="140"/>
    </location>
</feature>
<reference evidence="8" key="1">
    <citation type="submission" date="2016-10" db="EMBL/GenBank/DDBJ databases">
        <authorList>
            <person name="Varghese N."/>
            <person name="Submissions S."/>
        </authorList>
    </citation>
    <scope>NUCLEOTIDE SEQUENCE [LARGE SCALE GENOMIC DNA]</scope>
    <source>
        <strain evidence="8">DSM 24213</strain>
    </source>
</reference>
<evidence type="ECO:0000256" key="1">
    <source>
        <dbReference type="ARBA" id="ARBA00004496"/>
    </source>
</evidence>
<dbReference type="PANTHER" id="PTHR33164">
    <property type="entry name" value="TRANSCRIPTIONAL REGULATOR, MARR FAMILY"/>
    <property type="match status" value="1"/>
</dbReference>
<keyword evidence="3" id="KW-0805">Transcription regulation</keyword>
<dbReference type="PANTHER" id="PTHR33164:SF5">
    <property type="entry name" value="ORGANIC HYDROPEROXIDE RESISTANCE TRANSCRIPTIONAL REGULATOR"/>
    <property type="match status" value="1"/>
</dbReference>
<evidence type="ECO:0000313" key="7">
    <source>
        <dbReference type="EMBL" id="SFM44478.1"/>
    </source>
</evidence>
<dbReference type="GO" id="GO:0005737">
    <property type="term" value="C:cytoplasm"/>
    <property type="evidence" value="ECO:0007669"/>
    <property type="project" value="UniProtKB-SubCell"/>
</dbReference>
<name>A0A1I4QWN9_9GAMM</name>
<dbReference type="InterPro" id="IPR055166">
    <property type="entry name" value="Transc_reg_Sar_Rot_HTH"/>
</dbReference>
<dbReference type="Pfam" id="PF22381">
    <property type="entry name" value="Staph_reg_Sar_Rot"/>
    <property type="match status" value="1"/>
</dbReference>
<keyword evidence="5" id="KW-0804">Transcription</keyword>
<evidence type="ECO:0000256" key="4">
    <source>
        <dbReference type="ARBA" id="ARBA00023125"/>
    </source>
</evidence>
<evidence type="ECO:0000256" key="2">
    <source>
        <dbReference type="ARBA" id="ARBA00022490"/>
    </source>
</evidence>
<dbReference type="Proteomes" id="UP000243629">
    <property type="component" value="Unassembled WGS sequence"/>
</dbReference>
<evidence type="ECO:0000259" key="6">
    <source>
        <dbReference type="PROSITE" id="PS50995"/>
    </source>
</evidence>
<dbReference type="InterPro" id="IPR036388">
    <property type="entry name" value="WH-like_DNA-bd_sf"/>
</dbReference>
<accession>A0A1I4QWN9</accession>
<gene>
    <name evidence="7" type="ORF">SAMN05216217_10585</name>
</gene>
<dbReference type="InterPro" id="IPR039422">
    <property type="entry name" value="MarR/SlyA-like"/>
</dbReference>
<dbReference type="GO" id="GO:0003700">
    <property type="term" value="F:DNA-binding transcription factor activity"/>
    <property type="evidence" value="ECO:0007669"/>
    <property type="project" value="InterPro"/>
</dbReference>
<keyword evidence="4 7" id="KW-0238">DNA-binding</keyword>
<dbReference type="Gene3D" id="1.10.10.10">
    <property type="entry name" value="Winged helix-like DNA-binding domain superfamily/Winged helix DNA-binding domain"/>
    <property type="match status" value="1"/>
</dbReference>
<comment type="subcellular location">
    <subcellularLocation>
        <location evidence="1">Cytoplasm</location>
    </subcellularLocation>
</comment>
<dbReference type="EMBL" id="FOUI01000005">
    <property type="protein sequence ID" value="SFM44478.1"/>
    <property type="molecule type" value="Genomic_DNA"/>
</dbReference>
<dbReference type="PROSITE" id="PS50995">
    <property type="entry name" value="HTH_MARR_2"/>
    <property type="match status" value="1"/>
</dbReference>
<dbReference type="STRING" id="1720063.SAMN05216217_10585"/>
<dbReference type="AlphaFoldDB" id="A0A1I4QWN9"/>
<dbReference type="OrthoDB" id="9806864at2"/>
<dbReference type="SMART" id="SM00347">
    <property type="entry name" value="HTH_MARR"/>
    <property type="match status" value="1"/>
</dbReference>
<proteinExistence type="predicted"/>